<dbReference type="InterPro" id="IPR001236">
    <property type="entry name" value="Lactate/malate_DH_N"/>
</dbReference>
<evidence type="ECO:0000259" key="6">
    <source>
        <dbReference type="Pfam" id="PF00056"/>
    </source>
</evidence>
<dbReference type="PANTHER" id="PTHR11540">
    <property type="entry name" value="MALATE AND LACTATE DEHYDROGENASE"/>
    <property type="match status" value="1"/>
</dbReference>
<evidence type="ECO:0000256" key="3">
    <source>
        <dbReference type="ARBA" id="ARBA00023002"/>
    </source>
</evidence>
<evidence type="ECO:0000256" key="4">
    <source>
        <dbReference type="ARBA" id="ARBA00023027"/>
    </source>
</evidence>
<gene>
    <name evidence="8" type="ORF">PMKS-002504</name>
</gene>
<comment type="caution">
    <text evidence="8">The sequence shown here is derived from an EMBL/GenBank/DDBJ whole genome shotgun (WGS) entry which is preliminary data.</text>
</comment>
<keyword evidence="3 5" id="KW-0560">Oxidoreductase</keyword>
<dbReference type="InterPro" id="IPR022383">
    <property type="entry name" value="Lactate/malate_DH_C"/>
</dbReference>
<evidence type="ECO:0000259" key="7">
    <source>
        <dbReference type="Pfam" id="PF02866"/>
    </source>
</evidence>
<feature type="domain" description="Lactate/malate dehydrogenase N-terminal" evidence="6">
    <location>
        <begin position="1"/>
        <end position="61"/>
    </location>
</feature>
<dbReference type="InterPro" id="IPR015955">
    <property type="entry name" value="Lactate_DH/Glyco_Ohase_4_C"/>
</dbReference>
<dbReference type="EC" id="1.1.1.37" evidence="1"/>
<dbReference type="Pfam" id="PF00056">
    <property type="entry name" value="Ldh_1_N"/>
    <property type="match status" value="1"/>
</dbReference>
<dbReference type="Gene3D" id="3.90.110.10">
    <property type="entry name" value="Lactate dehydrogenase/glycoside hydrolase, family 4, C-terminal"/>
    <property type="match status" value="1"/>
</dbReference>
<dbReference type="AlphaFoldDB" id="A0A1Q2YHN8"/>
<reference evidence="8 9" key="1">
    <citation type="submission" date="2016-08" db="EMBL/GenBank/DDBJ databases">
        <title>Whole genome shotgun sequence of Pichia membranifaciens KS47-1.</title>
        <authorList>
            <person name="Konishi M."/>
            <person name="Ishida M."/>
            <person name="Arakawa T."/>
            <person name="Kato Y."/>
            <person name="Horiuchi J."/>
        </authorList>
    </citation>
    <scope>NUCLEOTIDE SEQUENCE [LARGE SCALE GENOMIC DNA]</scope>
    <source>
        <strain evidence="8 9">KS47-1</strain>
    </source>
</reference>
<organism evidence="8 9">
    <name type="scientific">Pichia membranifaciens</name>
    <dbReference type="NCBI Taxonomy" id="4926"/>
    <lineage>
        <taxon>Eukaryota</taxon>
        <taxon>Fungi</taxon>
        <taxon>Dikarya</taxon>
        <taxon>Ascomycota</taxon>
        <taxon>Saccharomycotina</taxon>
        <taxon>Pichiomycetes</taxon>
        <taxon>Pichiales</taxon>
        <taxon>Pichiaceae</taxon>
        <taxon>Pichia</taxon>
    </lineage>
</organism>
<dbReference type="PANTHER" id="PTHR11540:SF16">
    <property type="entry name" value="MALATE DEHYDROGENASE, MITOCHONDRIAL"/>
    <property type="match status" value="1"/>
</dbReference>
<dbReference type="Gene3D" id="3.40.50.720">
    <property type="entry name" value="NAD(P)-binding Rossmann-like Domain"/>
    <property type="match status" value="1"/>
</dbReference>
<dbReference type="GO" id="GO:0006099">
    <property type="term" value="P:tricarboxylic acid cycle"/>
    <property type="evidence" value="ECO:0007669"/>
    <property type="project" value="UniProtKB-KW"/>
</dbReference>
<comment type="similarity">
    <text evidence="5">Belongs to the LDH/MDH superfamily.</text>
</comment>
<evidence type="ECO:0000313" key="8">
    <source>
        <dbReference type="EMBL" id="GAV29025.1"/>
    </source>
</evidence>
<evidence type="ECO:0000256" key="5">
    <source>
        <dbReference type="RuleBase" id="RU003369"/>
    </source>
</evidence>
<dbReference type="SUPFAM" id="SSF51735">
    <property type="entry name" value="NAD(P)-binding Rossmann-fold domains"/>
    <property type="match status" value="1"/>
</dbReference>
<dbReference type="OrthoDB" id="4069699at2759"/>
<protein>
    <recommendedName>
        <fullName evidence="1">malate dehydrogenase</fullName>
        <ecNumber evidence="1">1.1.1.37</ecNumber>
    </recommendedName>
</protein>
<dbReference type="SUPFAM" id="SSF56327">
    <property type="entry name" value="LDH C-terminal domain-like"/>
    <property type="match status" value="1"/>
</dbReference>
<evidence type="ECO:0000256" key="2">
    <source>
        <dbReference type="ARBA" id="ARBA00022532"/>
    </source>
</evidence>
<dbReference type="Proteomes" id="UP000186136">
    <property type="component" value="Unassembled WGS sequence"/>
</dbReference>
<name>A0A1Q2YHN8_9ASCO</name>
<accession>A0A1Q2YHN8</accession>
<evidence type="ECO:0000256" key="1">
    <source>
        <dbReference type="ARBA" id="ARBA00012995"/>
    </source>
</evidence>
<dbReference type="GO" id="GO:0030060">
    <property type="term" value="F:L-malate dehydrogenase (NAD+) activity"/>
    <property type="evidence" value="ECO:0007669"/>
    <property type="project" value="UniProtKB-EC"/>
</dbReference>
<proteinExistence type="inferred from homology"/>
<sequence length="234" mass="25885">MTRGDLFNINACICAELATFIALNAPEATVLVISNPVNSTVAVFKEIFVKHGVFDAKKLFGVTALDHVRSNTFLSELIEGTLPQHYDIPVILNDENILDALIHRVQYGGDEVVEAKQGKGSSTLSMAYAANKFFNIVLNGYLNLKQTELASYIYLDNAIPGVTELKRDLKPLLDAQHLDMPEFLATPMTYGPEGVATVDYTWVNAMNNKEREMFYIATGFINQNVEKGVSFVKA</sequence>
<keyword evidence="2" id="KW-0816">Tricarboxylic acid cycle</keyword>
<dbReference type="Pfam" id="PF02866">
    <property type="entry name" value="Ldh_1_C"/>
    <property type="match status" value="1"/>
</dbReference>
<keyword evidence="9" id="KW-1185">Reference proteome</keyword>
<dbReference type="GO" id="GO:0005737">
    <property type="term" value="C:cytoplasm"/>
    <property type="evidence" value="ECO:0007669"/>
    <property type="project" value="TreeGrafter"/>
</dbReference>
<dbReference type="InterPro" id="IPR036291">
    <property type="entry name" value="NAD(P)-bd_dom_sf"/>
</dbReference>
<keyword evidence="4" id="KW-0520">NAD</keyword>
<feature type="domain" description="Lactate/malate dehydrogenase C-terminal" evidence="7">
    <location>
        <begin position="94"/>
        <end position="231"/>
    </location>
</feature>
<dbReference type="EMBL" id="BDGI01000095">
    <property type="protein sequence ID" value="GAV29025.1"/>
    <property type="molecule type" value="Genomic_DNA"/>
</dbReference>
<evidence type="ECO:0000313" key="9">
    <source>
        <dbReference type="Proteomes" id="UP000186136"/>
    </source>
</evidence>